<dbReference type="InterPro" id="IPR027005">
    <property type="entry name" value="PMT-like"/>
</dbReference>
<feature type="transmembrane region" description="Helical" evidence="10">
    <location>
        <begin position="76"/>
        <end position="98"/>
    </location>
</feature>
<keyword evidence="5 10" id="KW-0808">Transferase</keyword>
<dbReference type="EC" id="2.4.1.-" evidence="10"/>
<evidence type="ECO:0000256" key="6">
    <source>
        <dbReference type="ARBA" id="ARBA00022692"/>
    </source>
</evidence>
<accession>A0A918RLD7</accession>
<reference evidence="13" key="1">
    <citation type="journal article" date="2014" name="Int. J. Syst. Evol. Microbiol.">
        <title>Complete genome sequence of Corynebacterium casei LMG S-19264T (=DSM 44701T), isolated from a smear-ripened cheese.</title>
        <authorList>
            <consortium name="US DOE Joint Genome Institute (JGI-PGF)"/>
            <person name="Walter F."/>
            <person name="Albersmeier A."/>
            <person name="Kalinowski J."/>
            <person name="Ruckert C."/>
        </authorList>
    </citation>
    <scope>NUCLEOTIDE SEQUENCE</scope>
    <source>
        <strain evidence="13">KCTC 32422</strain>
    </source>
</reference>
<keyword evidence="8 10" id="KW-0472">Membrane</keyword>
<keyword evidence="14" id="KW-1185">Reference proteome</keyword>
<keyword evidence="10" id="KW-1003">Cell membrane</keyword>
<protein>
    <recommendedName>
        <fullName evidence="9 10">Polyprenol-phosphate-mannose--protein mannosyltransferase</fullName>
        <ecNumber evidence="10">2.4.1.-</ecNumber>
    </recommendedName>
</protein>
<evidence type="ECO:0000256" key="10">
    <source>
        <dbReference type="RuleBase" id="RU367007"/>
    </source>
</evidence>
<comment type="function">
    <text evidence="10">Protein O-mannosyltransferase that catalyzes the transfer of a single mannose residue from a polyprenol phospho-mannosyl lipidic donor to the hydroxyl group of selected serine and threonine residues in acceptor proteins.</text>
</comment>
<dbReference type="EMBL" id="BMZD01000004">
    <property type="protein sequence ID" value="GGZ99478.1"/>
    <property type="molecule type" value="Genomic_DNA"/>
</dbReference>
<feature type="transmembrane region" description="Helical" evidence="10">
    <location>
        <begin position="7"/>
        <end position="26"/>
    </location>
</feature>
<feature type="transmembrane region" description="Helical" evidence="10">
    <location>
        <begin position="215"/>
        <end position="235"/>
    </location>
</feature>
<comment type="caution">
    <text evidence="13">The sequence shown here is derived from an EMBL/GenBank/DDBJ whole genome shotgun (WGS) entry which is preliminary data.</text>
</comment>
<dbReference type="PANTHER" id="PTHR10050:SF46">
    <property type="entry name" value="PROTEIN O-MANNOSYL-TRANSFERASE 2"/>
    <property type="match status" value="1"/>
</dbReference>
<dbReference type="GO" id="GO:0004169">
    <property type="term" value="F:dolichyl-phosphate-mannose-protein mannosyltransferase activity"/>
    <property type="evidence" value="ECO:0007669"/>
    <property type="project" value="UniProtKB-UniRule"/>
</dbReference>
<dbReference type="InterPro" id="IPR032421">
    <property type="entry name" value="PMT_4TMC"/>
</dbReference>
<comment type="similarity">
    <text evidence="3 10">Belongs to the glycosyltransferase 39 family.</text>
</comment>
<comment type="pathway">
    <text evidence="2 10">Protein modification; protein glycosylation.</text>
</comment>
<organism evidence="13 14">
    <name type="scientific">Novosphingobium arvoryzae</name>
    <dbReference type="NCBI Taxonomy" id="1256514"/>
    <lineage>
        <taxon>Bacteria</taxon>
        <taxon>Pseudomonadati</taxon>
        <taxon>Pseudomonadota</taxon>
        <taxon>Alphaproteobacteria</taxon>
        <taxon>Sphingomonadales</taxon>
        <taxon>Sphingomonadaceae</taxon>
        <taxon>Novosphingobium</taxon>
    </lineage>
</organism>
<evidence type="ECO:0000313" key="14">
    <source>
        <dbReference type="Proteomes" id="UP000634139"/>
    </source>
</evidence>
<sequence>MTAERDPADWSAVIAVFFLALVWWRLGIPSRIYFDEVHYVTAARHLLDCTRFNPEHPMLGKTVLAGAIAWLGDKPLYWRAPSALAGAIGLFAFARLMWFATQRRAVTLAAQFLLATNFLWFVESRIAMLDMVMAMLAMVGLWLCVSALRCPASARWRLAGGGIALGLALGAKWSVAPLLVVPGLVFARLKLADTGKRFLWAKDGGAVPGMSLPEAALWLGIVPLAVYWLTFWPAFHWTRLPVDPFDPIGWHQYMLQLQDSVVKPHPYRSQWWQWVINQRAIWYLYEVVDGVQRGIVLIGNPLTMLAGLPALIWCVWTGIRHDRRDALGFALLYLVSLAFWALSGKPVQFYYHYLLPGTFLMACLALALEDAWGRADRWRWLAPAVLVGSAALFAWFYPIISAAPLSGGKMSYEQWMWLRSWR</sequence>
<feature type="transmembrane region" description="Helical" evidence="10">
    <location>
        <begin position="349"/>
        <end position="368"/>
    </location>
</feature>
<feature type="domain" description="ArnT-like N-terminal" evidence="11">
    <location>
        <begin position="14"/>
        <end position="78"/>
    </location>
</feature>
<reference evidence="13" key="2">
    <citation type="submission" date="2020-09" db="EMBL/GenBank/DDBJ databases">
        <authorList>
            <person name="Sun Q."/>
            <person name="Kim S."/>
        </authorList>
    </citation>
    <scope>NUCLEOTIDE SEQUENCE</scope>
    <source>
        <strain evidence="13">KCTC 32422</strain>
    </source>
</reference>
<evidence type="ECO:0000256" key="8">
    <source>
        <dbReference type="ARBA" id="ARBA00023136"/>
    </source>
</evidence>
<dbReference type="GO" id="GO:0012505">
    <property type="term" value="C:endomembrane system"/>
    <property type="evidence" value="ECO:0007669"/>
    <property type="project" value="UniProtKB-SubCell"/>
</dbReference>
<evidence type="ECO:0000313" key="13">
    <source>
        <dbReference type="EMBL" id="GGZ99478.1"/>
    </source>
</evidence>
<evidence type="ECO:0000256" key="3">
    <source>
        <dbReference type="ARBA" id="ARBA00007222"/>
    </source>
</evidence>
<evidence type="ECO:0000259" key="11">
    <source>
        <dbReference type="Pfam" id="PF02366"/>
    </source>
</evidence>
<proteinExistence type="inferred from homology"/>
<keyword evidence="7 10" id="KW-1133">Transmembrane helix</keyword>
<keyword evidence="6 10" id="KW-0812">Transmembrane</keyword>
<evidence type="ECO:0000256" key="9">
    <source>
        <dbReference type="ARBA" id="ARBA00093617"/>
    </source>
</evidence>
<feature type="domain" description="Protein O-mannosyl-transferase C-terminal four TM" evidence="12">
    <location>
        <begin position="250"/>
        <end position="421"/>
    </location>
</feature>
<dbReference type="Pfam" id="PF02366">
    <property type="entry name" value="PMT"/>
    <property type="match status" value="2"/>
</dbReference>
<evidence type="ECO:0000256" key="1">
    <source>
        <dbReference type="ARBA" id="ARBA00004127"/>
    </source>
</evidence>
<dbReference type="Pfam" id="PF16192">
    <property type="entry name" value="PMT_4TMC"/>
    <property type="match status" value="1"/>
</dbReference>
<evidence type="ECO:0000256" key="7">
    <source>
        <dbReference type="ARBA" id="ARBA00022989"/>
    </source>
</evidence>
<dbReference type="PANTHER" id="PTHR10050">
    <property type="entry name" value="DOLICHYL-PHOSPHATE-MANNOSE--PROTEIN MANNOSYLTRANSFERASE"/>
    <property type="match status" value="1"/>
</dbReference>
<evidence type="ECO:0000256" key="2">
    <source>
        <dbReference type="ARBA" id="ARBA00004922"/>
    </source>
</evidence>
<dbReference type="RefSeq" id="WP_189541017.1">
    <property type="nucleotide sequence ID" value="NZ_BMZD01000004.1"/>
</dbReference>
<evidence type="ECO:0000256" key="4">
    <source>
        <dbReference type="ARBA" id="ARBA00022676"/>
    </source>
</evidence>
<feature type="transmembrane region" description="Helical" evidence="10">
    <location>
        <begin position="128"/>
        <end position="148"/>
    </location>
</feature>
<gene>
    <name evidence="13" type="ORF">GCM10011617_19900</name>
</gene>
<feature type="transmembrane region" description="Helical" evidence="10">
    <location>
        <begin position="295"/>
        <end position="319"/>
    </location>
</feature>
<dbReference type="InterPro" id="IPR003342">
    <property type="entry name" value="ArnT-like_N"/>
</dbReference>
<feature type="transmembrane region" description="Helical" evidence="10">
    <location>
        <begin position="326"/>
        <end position="343"/>
    </location>
</feature>
<dbReference type="Proteomes" id="UP000634139">
    <property type="component" value="Unassembled WGS sequence"/>
</dbReference>
<dbReference type="GO" id="GO:0005886">
    <property type="term" value="C:plasma membrane"/>
    <property type="evidence" value="ECO:0007669"/>
    <property type="project" value="UniProtKB-SubCell"/>
</dbReference>
<feature type="transmembrane region" description="Helical" evidence="10">
    <location>
        <begin position="380"/>
        <end position="400"/>
    </location>
</feature>
<comment type="subcellular location">
    <subcellularLocation>
        <location evidence="10">Cell membrane</location>
    </subcellularLocation>
    <subcellularLocation>
        <location evidence="1">Endomembrane system</location>
        <topology evidence="1">Multi-pass membrane protein</topology>
    </subcellularLocation>
</comment>
<feature type="transmembrane region" description="Helical" evidence="10">
    <location>
        <begin position="105"/>
        <end position="122"/>
    </location>
</feature>
<dbReference type="AlphaFoldDB" id="A0A918RLD7"/>
<evidence type="ECO:0000259" key="12">
    <source>
        <dbReference type="Pfam" id="PF16192"/>
    </source>
</evidence>
<feature type="domain" description="ArnT-like N-terminal" evidence="11">
    <location>
        <begin position="79"/>
        <end position="236"/>
    </location>
</feature>
<name>A0A918RLD7_9SPHN</name>
<evidence type="ECO:0000256" key="5">
    <source>
        <dbReference type="ARBA" id="ARBA00022679"/>
    </source>
</evidence>
<keyword evidence="4 10" id="KW-0328">Glycosyltransferase</keyword>